<evidence type="ECO:0000313" key="11">
    <source>
        <dbReference type="Proteomes" id="UP000509367"/>
    </source>
</evidence>
<keyword evidence="3 7" id="KW-0997">Cell inner membrane</keyword>
<feature type="transmembrane region" description="Helical" evidence="8">
    <location>
        <begin position="12"/>
        <end position="44"/>
    </location>
</feature>
<dbReference type="InterPro" id="IPR004681">
    <property type="entry name" value="TRAP_DctM"/>
</dbReference>
<feature type="transmembrane region" description="Helical" evidence="8">
    <location>
        <begin position="464"/>
        <end position="485"/>
    </location>
</feature>
<keyword evidence="7" id="KW-0813">Transport</keyword>
<evidence type="ECO:0000313" key="10">
    <source>
        <dbReference type="EMBL" id="QKV19246.1"/>
    </source>
</evidence>
<dbReference type="PANTHER" id="PTHR33362">
    <property type="entry name" value="SIALIC ACID TRAP TRANSPORTER PERMEASE PROTEIN SIAT-RELATED"/>
    <property type="match status" value="1"/>
</dbReference>
<dbReference type="RefSeq" id="WP_175277138.1">
    <property type="nucleotide sequence ID" value="NZ_CP054836.1"/>
</dbReference>
<evidence type="ECO:0000256" key="4">
    <source>
        <dbReference type="ARBA" id="ARBA00022692"/>
    </source>
</evidence>
<evidence type="ECO:0000259" key="9">
    <source>
        <dbReference type="Pfam" id="PF06808"/>
    </source>
</evidence>
<evidence type="ECO:0000256" key="3">
    <source>
        <dbReference type="ARBA" id="ARBA00022519"/>
    </source>
</evidence>
<evidence type="ECO:0000256" key="7">
    <source>
        <dbReference type="RuleBase" id="RU369079"/>
    </source>
</evidence>
<evidence type="ECO:0000256" key="1">
    <source>
        <dbReference type="ARBA" id="ARBA00004429"/>
    </source>
</evidence>
<dbReference type="InterPro" id="IPR010656">
    <property type="entry name" value="DctM"/>
</dbReference>
<evidence type="ECO:0000256" key="5">
    <source>
        <dbReference type="ARBA" id="ARBA00022989"/>
    </source>
</evidence>
<evidence type="ECO:0000256" key="6">
    <source>
        <dbReference type="ARBA" id="ARBA00023136"/>
    </source>
</evidence>
<keyword evidence="5 8" id="KW-1133">Transmembrane helix</keyword>
<organism evidence="10 11">
    <name type="scientific">Oricola thermophila</name>
    <dbReference type="NCBI Taxonomy" id="2742145"/>
    <lineage>
        <taxon>Bacteria</taxon>
        <taxon>Pseudomonadati</taxon>
        <taxon>Pseudomonadota</taxon>
        <taxon>Alphaproteobacteria</taxon>
        <taxon>Hyphomicrobiales</taxon>
        <taxon>Ahrensiaceae</taxon>
        <taxon>Oricola</taxon>
    </lineage>
</organism>
<feature type="transmembrane region" description="Helical" evidence="8">
    <location>
        <begin position="418"/>
        <end position="443"/>
    </location>
</feature>
<comment type="function">
    <text evidence="7">Part of the tripartite ATP-independent periplasmic (TRAP) transport system.</text>
</comment>
<accession>A0A6N1VE85</accession>
<dbReference type="EMBL" id="CP054836">
    <property type="protein sequence ID" value="QKV19246.1"/>
    <property type="molecule type" value="Genomic_DNA"/>
</dbReference>
<keyword evidence="6 8" id="KW-0472">Membrane</keyword>
<dbReference type="AlphaFoldDB" id="A0A6N1VE85"/>
<gene>
    <name evidence="10" type="ORF">HTY61_12655</name>
</gene>
<keyword evidence="2" id="KW-1003">Cell membrane</keyword>
<dbReference type="GO" id="GO:0022857">
    <property type="term" value="F:transmembrane transporter activity"/>
    <property type="evidence" value="ECO:0007669"/>
    <property type="project" value="UniProtKB-UniRule"/>
</dbReference>
<feature type="transmembrane region" description="Helical" evidence="8">
    <location>
        <begin position="150"/>
        <end position="173"/>
    </location>
</feature>
<dbReference type="GO" id="GO:0005886">
    <property type="term" value="C:plasma membrane"/>
    <property type="evidence" value="ECO:0007669"/>
    <property type="project" value="UniProtKB-SubCell"/>
</dbReference>
<dbReference type="KEGG" id="orm:HTY61_12655"/>
<dbReference type="Pfam" id="PF06808">
    <property type="entry name" value="DctM"/>
    <property type="match status" value="1"/>
</dbReference>
<feature type="transmembrane region" description="Helical" evidence="8">
    <location>
        <begin position="392"/>
        <end position="412"/>
    </location>
</feature>
<feature type="transmembrane region" description="Helical" evidence="8">
    <location>
        <begin position="328"/>
        <end position="347"/>
    </location>
</feature>
<feature type="transmembrane region" description="Helical" evidence="8">
    <location>
        <begin position="367"/>
        <end position="385"/>
    </location>
</feature>
<proteinExistence type="predicted"/>
<sequence length="491" mass="52492">MEWLGPYLPSLMFVALAVFLFSGFPVAFVLGGIGLGFGFIAYWVDPWLFDLAQFGALPSRIFGAIAENLILTAIPMFIFMGTMLERSGVARDLLNCLQVLLRRVPGGLALAVTLMGTILAATTGIIGASVVMMSLLALPVMIQRGYAPSLASGTIAASGTLGILIPPSIMLVIMADLLSRSVGNLFVAAVIPGFMLSGMYVIYIVIVTMLKPQLAPKLPAELGPQSAGAYVLMLARSFLPPVFLIVCVLGSILGGFATPTEAAGVGAAGSVILALVNLVVLPALKVPEFHFEGEANAALDDHATGRGLGADLVHFWGVVKDVVLRTGLTNAMLFGIFVGATLFSYMFRALGGEAQVDNFIEHLGLGAWGLLFMLMLIVFVLGFFLDWIEITLIVLPVFAPVIAGLDFGDHVARTEVTYWFAILLAVNLQTSFLTPPFGFALFYMKAVAPPEIKIQQIYRGIIPFVLIQLVAVALVILFPELALWLPRTLLD</sequence>
<protein>
    <submittedName>
        <fullName evidence="10">TRAP transporter large permease subunit</fullName>
    </submittedName>
</protein>
<reference evidence="10 11" key="1">
    <citation type="submission" date="2020-06" db="EMBL/GenBank/DDBJ databases">
        <title>Oricola thermophila sp. nov. isolated from a tidal sediments.</title>
        <authorList>
            <person name="Kwon K.K."/>
            <person name="Yang S.-H."/>
            <person name="Park M.-J."/>
        </authorList>
    </citation>
    <scope>NUCLEOTIDE SEQUENCE [LARGE SCALE GENOMIC DNA]</scope>
    <source>
        <strain evidence="10 11">MEBiC13590</strain>
    </source>
</reference>
<dbReference type="PANTHER" id="PTHR33362:SF7">
    <property type="entry name" value="SLL1103 PROTEIN"/>
    <property type="match status" value="1"/>
</dbReference>
<feature type="transmembrane region" description="Helical" evidence="8">
    <location>
        <begin position="231"/>
        <end position="256"/>
    </location>
</feature>
<feature type="transmembrane region" description="Helical" evidence="8">
    <location>
        <begin position="185"/>
        <end position="210"/>
    </location>
</feature>
<comment type="subcellular location">
    <subcellularLocation>
        <location evidence="1 7">Cell inner membrane</location>
        <topology evidence="1 7">Multi-pass membrane protein</topology>
    </subcellularLocation>
</comment>
<evidence type="ECO:0000256" key="8">
    <source>
        <dbReference type="SAM" id="Phobius"/>
    </source>
</evidence>
<feature type="domain" description="TRAP C4-dicarboxylate transport system permease DctM subunit" evidence="9">
    <location>
        <begin position="13"/>
        <end position="481"/>
    </location>
</feature>
<feature type="transmembrane region" description="Helical" evidence="8">
    <location>
        <begin position="108"/>
        <end position="138"/>
    </location>
</feature>
<keyword evidence="11" id="KW-1185">Reference proteome</keyword>
<name>A0A6N1VE85_9HYPH</name>
<dbReference type="Proteomes" id="UP000509367">
    <property type="component" value="Chromosome"/>
</dbReference>
<evidence type="ECO:0000256" key="2">
    <source>
        <dbReference type="ARBA" id="ARBA00022475"/>
    </source>
</evidence>
<feature type="transmembrane region" description="Helical" evidence="8">
    <location>
        <begin position="262"/>
        <end position="284"/>
    </location>
</feature>
<feature type="transmembrane region" description="Helical" evidence="8">
    <location>
        <begin position="65"/>
        <end position="84"/>
    </location>
</feature>
<keyword evidence="4 8" id="KW-0812">Transmembrane</keyword>